<gene>
    <name evidence="2" type="ORF">ElyMa_001868200</name>
</gene>
<feature type="compositionally biased region" description="Polar residues" evidence="1">
    <location>
        <begin position="177"/>
        <end position="186"/>
    </location>
</feature>
<sequence>MPGTRENSLASKMRRQASATNKEPAEIASLRRQPTEEIVASSNRRPDTTSRRDRTLNGQTSPRKSQRAQAAHSVRQATLKLSSCASSKVLSPSAETKNASKQARRATLNGPSQPLKTLSLSAAKQTRRMTPKHNSLPAPNKLLCNGSVTTSELKAQIVSGDSNAKGLSRTSPERAKPSTQISKSSANTKQLWFPGKAFLAVRAPDDEQYYLCRTRNRVYNTTRQVPITWLSLRNKRNQVLGKSHIAPIEYIISFKDVVDPTAILMEVSLDRVSRLVYSLPRDQQREIGRLVKLAQAVEQGDLSINNIGDDGERKQHFGIYITALLDH</sequence>
<dbReference type="AlphaFoldDB" id="A0AAV4EMR5"/>
<name>A0AAV4EMR5_9GAST</name>
<feature type="compositionally biased region" description="Basic and acidic residues" evidence="1">
    <location>
        <begin position="44"/>
        <end position="55"/>
    </location>
</feature>
<feature type="region of interest" description="Disordered" evidence="1">
    <location>
        <begin position="1"/>
        <end position="115"/>
    </location>
</feature>
<evidence type="ECO:0000313" key="3">
    <source>
        <dbReference type="Proteomes" id="UP000762676"/>
    </source>
</evidence>
<accession>A0AAV4EMR5</accession>
<proteinExistence type="predicted"/>
<dbReference type="EMBL" id="BMAT01003789">
    <property type="protein sequence ID" value="GFR62307.1"/>
    <property type="molecule type" value="Genomic_DNA"/>
</dbReference>
<organism evidence="2 3">
    <name type="scientific">Elysia marginata</name>
    <dbReference type="NCBI Taxonomy" id="1093978"/>
    <lineage>
        <taxon>Eukaryota</taxon>
        <taxon>Metazoa</taxon>
        <taxon>Spiralia</taxon>
        <taxon>Lophotrochozoa</taxon>
        <taxon>Mollusca</taxon>
        <taxon>Gastropoda</taxon>
        <taxon>Heterobranchia</taxon>
        <taxon>Euthyneura</taxon>
        <taxon>Panpulmonata</taxon>
        <taxon>Sacoglossa</taxon>
        <taxon>Placobranchoidea</taxon>
        <taxon>Plakobranchidae</taxon>
        <taxon>Elysia</taxon>
    </lineage>
</organism>
<keyword evidence="3" id="KW-1185">Reference proteome</keyword>
<evidence type="ECO:0000313" key="2">
    <source>
        <dbReference type="EMBL" id="GFR62307.1"/>
    </source>
</evidence>
<comment type="caution">
    <text evidence="2">The sequence shown here is derived from an EMBL/GenBank/DDBJ whole genome shotgun (WGS) entry which is preliminary data.</text>
</comment>
<feature type="compositionally biased region" description="Polar residues" evidence="1">
    <location>
        <begin position="75"/>
        <end position="101"/>
    </location>
</feature>
<protein>
    <submittedName>
        <fullName evidence="2">Poly(ADP-ribose) polymerase pme-5-like</fullName>
    </submittedName>
</protein>
<feature type="compositionally biased region" description="Polar residues" evidence="1">
    <location>
        <begin position="1"/>
        <end position="10"/>
    </location>
</feature>
<feature type="region of interest" description="Disordered" evidence="1">
    <location>
        <begin position="159"/>
        <end position="186"/>
    </location>
</feature>
<reference evidence="2 3" key="1">
    <citation type="journal article" date="2021" name="Elife">
        <title>Chloroplast acquisition without the gene transfer in kleptoplastic sea slugs, Plakobranchus ocellatus.</title>
        <authorList>
            <person name="Maeda T."/>
            <person name="Takahashi S."/>
            <person name="Yoshida T."/>
            <person name="Shimamura S."/>
            <person name="Takaki Y."/>
            <person name="Nagai Y."/>
            <person name="Toyoda A."/>
            <person name="Suzuki Y."/>
            <person name="Arimoto A."/>
            <person name="Ishii H."/>
            <person name="Satoh N."/>
            <person name="Nishiyama T."/>
            <person name="Hasebe M."/>
            <person name="Maruyama T."/>
            <person name="Minagawa J."/>
            <person name="Obokata J."/>
            <person name="Shigenobu S."/>
        </authorList>
    </citation>
    <scope>NUCLEOTIDE SEQUENCE [LARGE SCALE GENOMIC DNA]</scope>
</reference>
<evidence type="ECO:0000256" key="1">
    <source>
        <dbReference type="SAM" id="MobiDB-lite"/>
    </source>
</evidence>
<dbReference type="Proteomes" id="UP000762676">
    <property type="component" value="Unassembled WGS sequence"/>
</dbReference>